<gene>
    <name evidence="1" type="ORF">KI688_005921</name>
</gene>
<keyword evidence="2" id="KW-1185">Reference proteome</keyword>
<evidence type="ECO:0000313" key="2">
    <source>
        <dbReference type="Proteomes" id="UP000707451"/>
    </source>
</evidence>
<protein>
    <submittedName>
        <fullName evidence="1">Uncharacterized protein</fullName>
    </submittedName>
</protein>
<dbReference type="Proteomes" id="UP000707451">
    <property type="component" value="Unassembled WGS sequence"/>
</dbReference>
<accession>A0A9P7Y412</accession>
<sequence length="185" mass="21442">MLIVIKTLAIRKRLPENVRLYAKELHDYFKMELEHLLLEGPKIYEWAGERLETRIQQKIEDTIEGSRTDRFGIPGSITWDLKLLKCGLDPTTDKNTYTSFWIVPDFTALQTGIDDLASKMFINENHFWPSALRRRLIRGVENAEGTSIDGYWYAVNGKVDVVFENMGPLGRKDHKKRAVDALLHH</sequence>
<name>A0A9P7Y412_9FUNG</name>
<dbReference type="OrthoDB" id="2391656at2759"/>
<proteinExistence type="predicted"/>
<reference evidence="1" key="1">
    <citation type="submission" date="2021-06" db="EMBL/GenBank/DDBJ databases">
        <title>Genome Sequence of Mortierella hyaline Strain SCG-10, a Cold-Adapted, Nitrate-Reducing Fungus Isolated from Soil in Minnesota, USA.</title>
        <authorList>
            <person name="Aldossari N."/>
        </authorList>
    </citation>
    <scope>NUCLEOTIDE SEQUENCE</scope>
    <source>
        <strain evidence="1">SCG-10</strain>
    </source>
</reference>
<organism evidence="1 2">
    <name type="scientific">Linnemannia hyalina</name>
    <dbReference type="NCBI Taxonomy" id="64524"/>
    <lineage>
        <taxon>Eukaryota</taxon>
        <taxon>Fungi</taxon>
        <taxon>Fungi incertae sedis</taxon>
        <taxon>Mucoromycota</taxon>
        <taxon>Mortierellomycotina</taxon>
        <taxon>Mortierellomycetes</taxon>
        <taxon>Mortierellales</taxon>
        <taxon>Mortierellaceae</taxon>
        <taxon>Linnemannia</taxon>
    </lineage>
</organism>
<evidence type="ECO:0000313" key="1">
    <source>
        <dbReference type="EMBL" id="KAG9071707.1"/>
    </source>
</evidence>
<comment type="caution">
    <text evidence="1">The sequence shown here is derived from an EMBL/GenBank/DDBJ whole genome shotgun (WGS) entry which is preliminary data.</text>
</comment>
<dbReference type="AlphaFoldDB" id="A0A9P7Y412"/>
<dbReference type="EMBL" id="JAHRHY010000002">
    <property type="protein sequence ID" value="KAG9071707.1"/>
    <property type="molecule type" value="Genomic_DNA"/>
</dbReference>